<feature type="compositionally biased region" description="Basic and acidic residues" evidence="1">
    <location>
        <begin position="547"/>
        <end position="557"/>
    </location>
</feature>
<dbReference type="PANTHER" id="PTHR48125">
    <property type="entry name" value="LP07818P1"/>
    <property type="match status" value="1"/>
</dbReference>
<evidence type="ECO:0000256" key="1">
    <source>
        <dbReference type="SAM" id="MobiDB-lite"/>
    </source>
</evidence>
<feature type="compositionally biased region" description="Low complexity" evidence="1">
    <location>
        <begin position="42"/>
        <end position="56"/>
    </location>
</feature>
<evidence type="ECO:0000313" key="3">
    <source>
        <dbReference type="Proteomes" id="UP001054857"/>
    </source>
</evidence>
<feature type="region of interest" description="Disordered" evidence="1">
    <location>
        <begin position="78"/>
        <end position="188"/>
    </location>
</feature>
<feature type="region of interest" description="Disordered" evidence="1">
    <location>
        <begin position="24"/>
        <end position="64"/>
    </location>
</feature>
<feature type="compositionally biased region" description="Low complexity" evidence="1">
    <location>
        <begin position="584"/>
        <end position="601"/>
    </location>
</feature>
<protein>
    <submittedName>
        <fullName evidence="2">Uncharacterized protein</fullName>
    </submittedName>
</protein>
<name>A0AAD3HGW8_9CHLO</name>
<dbReference type="EMBL" id="BMAR01000001">
    <property type="protein sequence ID" value="GFR40894.1"/>
    <property type="molecule type" value="Genomic_DNA"/>
</dbReference>
<feature type="non-terminal residue" evidence="2">
    <location>
        <position position="1"/>
    </location>
</feature>
<dbReference type="AlphaFoldDB" id="A0AAD3HGW8"/>
<gene>
    <name evidence="2" type="ORF">Agub_g1548</name>
</gene>
<organism evidence="2 3">
    <name type="scientific">Astrephomene gubernaculifera</name>
    <dbReference type="NCBI Taxonomy" id="47775"/>
    <lineage>
        <taxon>Eukaryota</taxon>
        <taxon>Viridiplantae</taxon>
        <taxon>Chlorophyta</taxon>
        <taxon>core chlorophytes</taxon>
        <taxon>Chlorophyceae</taxon>
        <taxon>CS clade</taxon>
        <taxon>Chlamydomonadales</taxon>
        <taxon>Astrephomenaceae</taxon>
        <taxon>Astrephomene</taxon>
    </lineage>
</organism>
<feature type="compositionally biased region" description="Polar residues" evidence="1">
    <location>
        <begin position="569"/>
        <end position="578"/>
    </location>
</feature>
<proteinExistence type="predicted"/>
<feature type="compositionally biased region" description="Polar residues" evidence="1">
    <location>
        <begin position="171"/>
        <end position="181"/>
    </location>
</feature>
<sequence>MNSVIRSIAEERRRRLVVGQLLTEQRDNDTLKTKEARKQEVSDTSSSNPGSSTSAAPLPPSRSQQLALASLHRLHPTATFLATRGRGRGRGGAGGPARRWSKYLPGRGEPREQAGADTAAIDQHESPKTQVQGDVGGEPGTSEHSTRDSVVAPLSQDPQLQAPSAPAQAATTDLPQPQSDASDPEQEADLAAELAKVLRQLNQTADDIQRIRPLLNPPADSGSSTPVNTGNSAAAAASGRTGVSTSAPVPPDSDDEEKQLRDIYQLLGRCYDRLDRMDPLVLLKASAQHDERRVTEVLTKAQQHHTRIGYTLVQHSALTNTMDDVLFKEAPALSVVYAWSVWNKSRHEDERRQGGAAAEVRHAAGGGLSTCSTADAIVMVRELAAHISPRYRMQWLRLLGTLVRQRFNTELVAGRAMCGLMLYWMANEWRHPLDLEPLTCAAMCACYVTLQRSSSFPISPIHLYDNLAAGPLVLDPFLPPEEPPPKLSRKHLLNAVEMFTVRPDVCDMWSELVWDWHHRQPSQRMDMCLRLALAQCSDGLTLQQERLRHQQERHQRAQGEPAGAPSRPASMQPSTGQQADAGRGRVQGQQPGAGQALGSSADVLKGDGLSDLGMRRLESLLQALLRLQALQPRSSEPPSASAVDHPHLNIDAMSSRSAPALMACMEACSMKDLVFQLEFSDQGTASGEASAAAQPASSASSAAAAVASVQANYTDAALHGKSVLKMVVHHSATIPKNRPPGYKWSQITSSIVTMNATSNFPQQVKLVREALVKRRLRFMWLQGRGVEGIWRALVTIAQIRQEMLQTGRDLCACHCDVIDFGDGDRRGRNDVKSYKYTPKELSMGADVIKLETLISNDLLKQTAG</sequence>
<feature type="region of interest" description="Disordered" evidence="1">
    <location>
        <begin position="213"/>
        <end position="258"/>
    </location>
</feature>
<feature type="compositionally biased region" description="Basic and acidic residues" evidence="1">
    <location>
        <begin position="24"/>
        <end position="41"/>
    </location>
</feature>
<evidence type="ECO:0000313" key="2">
    <source>
        <dbReference type="EMBL" id="GFR40894.1"/>
    </source>
</evidence>
<comment type="caution">
    <text evidence="2">The sequence shown here is derived from an EMBL/GenBank/DDBJ whole genome shotgun (WGS) entry which is preliminary data.</text>
</comment>
<accession>A0AAD3HGW8</accession>
<feature type="compositionally biased region" description="Low complexity" evidence="1">
    <location>
        <begin position="227"/>
        <end position="247"/>
    </location>
</feature>
<dbReference type="Proteomes" id="UP001054857">
    <property type="component" value="Unassembled WGS sequence"/>
</dbReference>
<reference evidence="2 3" key="1">
    <citation type="journal article" date="2021" name="Sci. Rep.">
        <title>Genome sequencing of the multicellular alga Astrephomene provides insights into convergent evolution of germ-soma differentiation.</title>
        <authorList>
            <person name="Yamashita S."/>
            <person name="Yamamoto K."/>
            <person name="Matsuzaki R."/>
            <person name="Suzuki S."/>
            <person name="Yamaguchi H."/>
            <person name="Hirooka S."/>
            <person name="Minakuchi Y."/>
            <person name="Miyagishima S."/>
            <person name="Kawachi M."/>
            <person name="Toyoda A."/>
            <person name="Nozaki H."/>
        </authorList>
    </citation>
    <scope>NUCLEOTIDE SEQUENCE [LARGE SCALE GENOMIC DNA]</scope>
    <source>
        <strain evidence="2 3">NIES-4017</strain>
    </source>
</reference>
<keyword evidence="3" id="KW-1185">Reference proteome</keyword>
<feature type="region of interest" description="Disordered" evidence="1">
    <location>
        <begin position="547"/>
        <end position="601"/>
    </location>
</feature>
<dbReference type="PANTHER" id="PTHR48125:SF10">
    <property type="entry name" value="OS12G0136300 PROTEIN"/>
    <property type="match status" value="1"/>
</dbReference>
<feature type="compositionally biased region" description="Low complexity" evidence="1">
    <location>
        <begin position="158"/>
        <end position="170"/>
    </location>
</feature>